<dbReference type="Proteomes" id="UP000008387">
    <property type="component" value="Plasmid phbz1"/>
</dbReference>
<name>F8KUF8_HELBC</name>
<dbReference type="HOGENOM" id="CLU_1624837_0_0_7"/>
<feature type="region of interest" description="Disordered" evidence="2">
    <location>
        <begin position="103"/>
        <end position="163"/>
    </location>
</feature>
<sequence length="163" mass="18750">MAKDYSKMSRRALEDLESRLHNEIIRLRDKYKDAKDKHEKDLKSLANKTERDIKAFTDKLNKELKDFENKGSKELEGIKKQGEQKVAEKQKVSSALNNLIYAKKQAPQQQEAKETKKIEATPAKQEPKETKATQESKKPQDVKTTPTQNQIDQAGVFPNKKPD</sequence>
<feature type="compositionally biased region" description="Polar residues" evidence="2">
    <location>
        <begin position="142"/>
        <end position="152"/>
    </location>
</feature>
<evidence type="ECO:0000313" key="4">
    <source>
        <dbReference type="Proteomes" id="UP000008387"/>
    </source>
</evidence>
<keyword evidence="3" id="KW-0614">Plasmid</keyword>
<organism evidence="3 4">
    <name type="scientific">Helicobacter bizzozeronii (strain CIII-1)</name>
    <dbReference type="NCBI Taxonomy" id="1002804"/>
    <lineage>
        <taxon>Bacteria</taxon>
        <taxon>Pseudomonadati</taxon>
        <taxon>Campylobacterota</taxon>
        <taxon>Epsilonproteobacteria</taxon>
        <taxon>Campylobacterales</taxon>
        <taxon>Helicobacteraceae</taxon>
        <taxon>Helicobacter</taxon>
    </lineage>
</organism>
<dbReference type="AlphaFoldDB" id="F8KUF8"/>
<gene>
    <name evidence="3" type="ordered locus">HBZC1_p0130</name>
</gene>
<reference evidence="3 4" key="1">
    <citation type="journal article" date="2011" name="J. Bacteriol.">
        <title>Genome sequence of Helicobacter bizzozeronii strain CIII-1, an isolate from human gastric mucosa.</title>
        <authorList>
            <person name="Schott T."/>
            <person name="Rossi M."/>
            <person name="Hanninen M.L."/>
        </authorList>
    </citation>
    <scope>NUCLEOTIDE SEQUENCE [LARGE SCALE GENOMIC DNA]</scope>
    <source>
        <strain evidence="3 4">CIII-1</strain>
    </source>
</reference>
<feature type="coiled-coil region" evidence="1">
    <location>
        <begin position="17"/>
        <end position="66"/>
    </location>
</feature>
<dbReference type="KEGG" id="hbi:HBZC1_p0130"/>
<dbReference type="EMBL" id="FR871758">
    <property type="protein sequence ID" value="CCB80893.1"/>
    <property type="molecule type" value="Genomic_DNA"/>
</dbReference>
<evidence type="ECO:0000313" key="3">
    <source>
        <dbReference type="EMBL" id="CCB80893.1"/>
    </source>
</evidence>
<dbReference type="GeneID" id="64361231"/>
<feature type="compositionally biased region" description="Basic and acidic residues" evidence="2">
    <location>
        <begin position="111"/>
        <end position="141"/>
    </location>
</feature>
<keyword evidence="4" id="KW-1185">Reference proteome</keyword>
<geneLocation type="plasmid" evidence="3 4">
    <name>phbz1</name>
</geneLocation>
<dbReference type="RefSeq" id="WP_013882000.1">
    <property type="nucleotide sequence ID" value="NC_015670.1"/>
</dbReference>
<proteinExistence type="predicted"/>
<protein>
    <submittedName>
        <fullName evidence="3">Uncharacterized protein</fullName>
    </submittedName>
</protein>
<evidence type="ECO:0000256" key="1">
    <source>
        <dbReference type="SAM" id="Coils"/>
    </source>
</evidence>
<keyword evidence="1" id="KW-0175">Coiled coil</keyword>
<accession>F8KUF8</accession>
<evidence type="ECO:0000256" key="2">
    <source>
        <dbReference type="SAM" id="MobiDB-lite"/>
    </source>
</evidence>